<dbReference type="InterPro" id="IPR000420">
    <property type="entry name" value="Yeast_PIR_rpt"/>
</dbReference>
<keyword evidence="5" id="KW-1185">Reference proteome</keyword>
<dbReference type="OrthoDB" id="5415592at2759"/>
<name>J7RX81_HUIN7</name>
<feature type="signal peptide" evidence="3">
    <location>
        <begin position="1"/>
        <end position="19"/>
    </location>
</feature>
<dbReference type="OMA" id="QTITSCE"/>
<dbReference type="HOGENOM" id="CLU_054077_0_0_1"/>
<dbReference type="RefSeq" id="XP_022463913.1">
    <property type="nucleotide sequence ID" value="XM_022607303.1"/>
</dbReference>
<reference evidence="4 5" key="1">
    <citation type="journal article" date="2011" name="Proc. Natl. Acad. Sci. U.S.A.">
        <title>Evolutionary erosion of yeast sex chromosomes by mating-type switching accidents.</title>
        <authorList>
            <person name="Gordon J.L."/>
            <person name="Armisen D."/>
            <person name="Proux-Wera E."/>
            <person name="Oheigeartaigh S.S."/>
            <person name="Byrne K.P."/>
            <person name="Wolfe K.H."/>
        </authorList>
    </citation>
    <scope>NUCLEOTIDE SEQUENCE [LARGE SCALE GENOMIC DNA]</scope>
    <source>
        <strain evidence="5">ATCC MYA-139 / BCRC 22969 / CBS 8797 / CCRC 22969 / KCTC 17520 / NBRC 10181 / NCYC 3082</strain>
    </source>
</reference>
<dbReference type="EMBL" id="HE978316">
    <property type="protein sequence ID" value="CCK69667.1"/>
    <property type="molecule type" value="Genomic_DNA"/>
</dbReference>
<dbReference type="GO" id="GO:0005199">
    <property type="term" value="F:structural constituent of cell wall"/>
    <property type="evidence" value="ECO:0007669"/>
    <property type="project" value="EnsemblFungi"/>
</dbReference>
<evidence type="ECO:0000256" key="3">
    <source>
        <dbReference type="SAM" id="SignalP"/>
    </source>
</evidence>
<gene>
    <name evidence="4" type="primary">KNAG0C05690</name>
    <name evidence="4" type="ordered locus">KNAG_0C05690</name>
</gene>
<dbReference type="Pfam" id="PF00399">
    <property type="entry name" value="PIR"/>
    <property type="match status" value="1"/>
</dbReference>
<evidence type="ECO:0000256" key="1">
    <source>
        <dbReference type="ARBA" id="ARBA00004196"/>
    </source>
</evidence>
<dbReference type="PROSITE" id="PS50256">
    <property type="entry name" value="PIR_REPEAT_2"/>
    <property type="match status" value="1"/>
</dbReference>
<evidence type="ECO:0000256" key="2">
    <source>
        <dbReference type="ARBA" id="ARBA00022729"/>
    </source>
</evidence>
<keyword evidence="2 3" id="KW-0732">Signal</keyword>
<reference evidence="5" key="2">
    <citation type="submission" date="2012-08" db="EMBL/GenBank/DDBJ databases">
        <title>Genome sequence of Kazachstania naganishii.</title>
        <authorList>
            <person name="Gordon J.L."/>
            <person name="Armisen D."/>
            <person name="Proux-Wera E."/>
            <person name="OhEigeartaigh S.S."/>
            <person name="Byrne K.P."/>
            <person name="Wolfe K.H."/>
        </authorList>
    </citation>
    <scope>NUCLEOTIDE SEQUENCE [LARGE SCALE GENOMIC DNA]</scope>
    <source>
        <strain evidence="5">ATCC MYA-139 / BCRC 22969 / CBS 8797 / CCRC 22969 / KCTC 17520 / NBRC 10181 / NCYC 3082</strain>
    </source>
</reference>
<sequence length="210" mass="20770">MKFTSAFATIFALAQLVLADSAEFGMMSIHSGSPVHMLFFKDDNGLVLGSGGSSLSTTITDDGKLKLSNGKFVVVGSDGKFTEGAEADGSKGFAIVDSRVTYNGASSFYAAPADGSNYSVYAKDVSGSTDIVFNARGTTGAAITSYTPSGASASASGSASSTAAKATAISQIGDGQAQASVQTQTANGAQRLALGGAGAGIVAAACALIM</sequence>
<dbReference type="GeneID" id="34525347"/>
<comment type="subcellular location">
    <subcellularLocation>
        <location evidence="1">Cell envelope</location>
    </subcellularLocation>
</comment>
<proteinExistence type="predicted"/>
<dbReference type="eggNOG" id="ENOG502S09G">
    <property type="taxonomic scope" value="Eukaryota"/>
</dbReference>
<feature type="chain" id="PRO_5003797372" description="Cell wall protein CWP1" evidence="3">
    <location>
        <begin position="20"/>
        <end position="210"/>
    </location>
</feature>
<dbReference type="KEGG" id="kng:KNAG_0C05690"/>
<organism evidence="4 5">
    <name type="scientific">Huiozyma naganishii (strain ATCC MYA-139 / BCRC 22969 / CBS 8797 / KCTC 17520 / NBRC 10181 / NCYC 3082 / Yp74L-3)</name>
    <name type="common">Yeast</name>
    <name type="synonym">Kazachstania naganishii</name>
    <dbReference type="NCBI Taxonomy" id="1071383"/>
    <lineage>
        <taxon>Eukaryota</taxon>
        <taxon>Fungi</taxon>
        <taxon>Dikarya</taxon>
        <taxon>Ascomycota</taxon>
        <taxon>Saccharomycotina</taxon>
        <taxon>Saccharomycetes</taxon>
        <taxon>Saccharomycetales</taxon>
        <taxon>Saccharomycetaceae</taxon>
        <taxon>Huiozyma</taxon>
    </lineage>
</organism>
<evidence type="ECO:0008006" key="6">
    <source>
        <dbReference type="Google" id="ProtNLM"/>
    </source>
</evidence>
<accession>J7RX81</accession>
<protein>
    <recommendedName>
        <fullName evidence="6">Cell wall protein CWP1</fullName>
    </recommendedName>
</protein>
<dbReference type="AlphaFoldDB" id="J7RX81"/>
<dbReference type="GO" id="GO:0031505">
    <property type="term" value="P:fungal-type cell wall organization"/>
    <property type="evidence" value="ECO:0007669"/>
    <property type="project" value="EnsemblFungi"/>
</dbReference>
<dbReference type="GO" id="GO:0071597">
    <property type="term" value="C:cellular birth scar"/>
    <property type="evidence" value="ECO:0007669"/>
    <property type="project" value="EnsemblFungi"/>
</dbReference>
<evidence type="ECO:0000313" key="5">
    <source>
        <dbReference type="Proteomes" id="UP000006310"/>
    </source>
</evidence>
<dbReference type="GO" id="GO:0032120">
    <property type="term" value="P:ascospore-type prospore membrane formation"/>
    <property type="evidence" value="ECO:0007669"/>
    <property type="project" value="EnsemblFungi"/>
</dbReference>
<dbReference type="GO" id="GO:0005628">
    <property type="term" value="C:prospore membrane"/>
    <property type="evidence" value="ECO:0007669"/>
    <property type="project" value="EnsemblFungi"/>
</dbReference>
<evidence type="ECO:0000313" key="4">
    <source>
        <dbReference type="EMBL" id="CCK69667.1"/>
    </source>
</evidence>
<dbReference type="Proteomes" id="UP000006310">
    <property type="component" value="Chromosome 3"/>
</dbReference>